<name>A0A178MNZ7_9CHLR</name>
<gene>
    <name evidence="2" type="ORF">A6A03_06730</name>
</gene>
<dbReference type="EMBL" id="LWQS01000011">
    <property type="protein sequence ID" value="OAN49747.1"/>
    <property type="molecule type" value="Genomic_DNA"/>
</dbReference>
<organism evidence="2 3">
    <name type="scientific">Chloroflexus islandicus</name>
    <dbReference type="NCBI Taxonomy" id="1707952"/>
    <lineage>
        <taxon>Bacteria</taxon>
        <taxon>Bacillati</taxon>
        <taxon>Chloroflexota</taxon>
        <taxon>Chloroflexia</taxon>
        <taxon>Chloroflexales</taxon>
        <taxon>Chloroflexineae</taxon>
        <taxon>Chloroflexaceae</taxon>
        <taxon>Chloroflexus</taxon>
    </lineage>
</organism>
<protein>
    <recommendedName>
        <fullName evidence="1">MmyB-like transcription regulator ligand binding domain-containing protein</fullName>
    </recommendedName>
</protein>
<accession>A0A178MNZ7</accession>
<dbReference type="Pfam" id="PF17765">
    <property type="entry name" value="MLTR_LBD"/>
    <property type="match status" value="1"/>
</dbReference>
<dbReference type="PANTHER" id="PTHR35010:SF4">
    <property type="entry name" value="BLL5781 PROTEIN"/>
    <property type="match status" value="1"/>
</dbReference>
<evidence type="ECO:0000313" key="3">
    <source>
        <dbReference type="Proteomes" id="UP000078287"/>
    </source>
</evidence>
<dbReference type="Gene3D" id="3.30.450.180">
    <property type="match status" value="1"/>
</dbReference>
<dbReference type="RefSeq" id="WP_066782510.1">
    <property type="nucleotide sequence ID" value="NZ_LWQS01000011.1"/>
</dbReference>
<sequence length="313" mass="36488">MNRQRRPHPDCQAFVETVDELRQRRRNELIRPQRSSSDGREVPKTFTYTQFREVYSSYPALRSGKLKKPPSRDIVMAIADYLECDLAERNRLLISAHHYPIQPYRSGETLATFVRVAREIMQFVPLPAYIINRDWDVLDVNEHLLALAGITRTEYEAIPVEMRNVIQMIFDPRSPVYPLLYLDHEQWRRFAQRNIYGFKVQNAYCEREPWYIERVARWRELPYFSELWENTPIDAYTASTSDAAPPFYRSTIRSATGQIINFRSLFITLSDELYPQVVAWMPVDHASRAAMIDLGIPIPPGWMPGENGAEAGG</sequence>
<comment type="caution">
    <text evidence="2">The sequence shown here is derived from an EMBL/GenBank/DDBJ whole genome shotgun (WGS) entry which is preliminary data.</text>
</comment>
<evidence type="ECO:0000313" key="2">
    <source>
        <dbReference type="EMBL" id="OAN49747.1"/>
    </source>
</evidence>
<dbReference type="Proteomes" id="UP000078287">
    <property type="component" value="Unassembled WGS sequence"/>
</dbReference>
<keyword evidence="3" id="KW-1185">Reference proteome</keyword>
<dbReference type="AlphaFoldDB" id="A0A178MNZ7"/>
<dbReference type="PANTHER" id="PTHR35010">
    <property type="entry name" value="BLL4672 PROTEIN-RELATED"/>
    <property type="match status" value="1"/>
</dbReference>
<proteinExistence type="predicted"/>
<dbReference type="OrthoDB" id="144184at2"/>
<feature type="domain" description="MmyB-like transcription regulator ligand binding" evidence="1">
    <location>
        <begin position="120"/>
        <end position="238"/>
    </location>
</feature>
<evidence type="ECO:0000259" key="1">
    <source>
        <dbReference type="Pfam" id="PF17765"/>
    </source>
</evidence>
<reference evidence="2 3" key="1">
    <citation type="submission" date="2016-04" db="EMBL/GenBank/DDBJ databases">
        <title>Chloroflexus islandicus sp. nov., a thermophilic filamentous anoxygenic phototrophic bacterium from geyser Strokkur (Iceland).</title>
        <authorList>
            <person name="Gaisin V.A."/>
            <person name="Kalashnikov A.M."/>
            <person name="Sukhacheva M.V."/>
            <person name="Grouzdev D.S."/>
            <person name="Ivanov T.M."/>
            <person name="Kuznetsov B."/>
            <person name="Gorlenko V.M."/>
        </authorList>
    </citation>
    <scope>NUCLEOTIDE SEQUENCE [LARGE SCALE GENOMIC DNA]</scope>
    <source>
        <strain evidence="3">isl-2</strain>
    </source>
</reference>
<dbReference type="InterPro" id="IPR041413">
    <property type="entry name" value="MLTR_LBD"/>
</dbReference>
<dbReference type="STRING" id="1707952.A6A03_06730"/>